<sequence length="48" mass="5515">MRESLTEREKVVGRRRGVPATARGRRTTETVVVPAGFVVAVWFQCLRW</sequence>
<protein>
    <submittedName>
        <fullName evidence="2">Uncharacterized protein</fullName>
    </submittedName>
</protein>
<proteinExistence type="predicted"/>
<feature type="compositionally biased region" description="Basic and acidic residues" evidence="1">
    <location>
        <begin position="1"/>
        <end position="12"/>
    </location>
</feature>
<keyword evidence="3" id="KW-1185">Reference proteome</keyword>
<dbReference type="EMBL" id="LXQA010760737">
    <property type="protein sequence ID" value="MCI69666.1"/>
    <property type="molecule type" value="Genomic_DNA"/>
</dbReference>
<evidence type="ECO:0000256" key="1">
    <source>
        <dbReference type="SAM" id="MobiDB-lite"/>
    </source>
</evidence>
<reference evidence="2 3" key="1">
    <citation type="journal article" date="2018" name="Front. Plant Sci.">
        <title>Red Clover (Trifolium pratense) and Zigzag Clover (T. medium) - A Picture of Genomic Similarities and Differences.</title>
        <authorList>
            <person name="Dluhosova J."/>
            <person name="Istvanek J."/>
            <person name="Nedelnik J."/>
            <person name="Repkova J."/>
        </authorList>
    </citation>
    <scope>NUCLEOTIDE SEQUENCE [LARGE SCALE GENOMIC DNA]</scope>
    <source>
        <strain evidence="3">cv. 10/8</strain>
        <tissue evidence="2">Leaf</tissue>
    </source>
</reference>
<name>A0A392UB71_9FABA</name>
<comment type="caution">
    <text evidence="2">The sequence shown here is derived from an EMBL/GenBank/DDBJ whole genome shotgun (WGS) entry which is preliminary data.</text>
</comment>
<dbReference type="AlphaFoldDB" id="A0A392UB71"/>
<evidence type="ECO:0000313" key="3">
    <source>
        <dbReference type="Proteomes" id="UP000265520"/>
    </source>
</evidence>
<feature type="region of interest" description="Disordered" evidence="1">
    <location>
        <begin position="1"/>
        <end position="24"/>
    </location>
</feature>
<accession>A0A392UB71</accession>
<dbReference type="Proteomes" id="UP000265520">
    <property type="component" value="Unassembled WGS sequence"/>
</dbReference>
<organism evidence="2 3">
    <name type="scientific">Trifolium medium</name>
    <dbReference type="NCBI Taxonomy" id="97028"/>
    <lineage>
        <taxon>Eukaryota</taxon>
        <taxon>Viridiplantae</taxon>
        <taxon>Streptophyta</taxon>
        <taxon>Embryophyta</taxon>
        <taxon>Tracheophyta</taxon>
        <taxon>Spermatophyta</taxon>
        <taxon>Magnoliopsida</taxon>
        <taxon>eudicotyledons</taxon>
        <taxon>Gunneridae</taxon>
        <taxon>Pentapetalae</taxon>
        <taxon>rosids</taxon>
        <taxon>fabids</taxon>
        <taxon>Fabales</taxon>
        <taxon>Fabaceae</taxon>
        <taxon>Papilionoideae</taxon>
        <taxon>50 kb inversion clade</taxon>
        <taxon>NPAAA clade</taxon>
        <taxon>Hologalegina</taxon>
        <taxon>IRL clade</taxon>
        <taxon>Trifolieae</taxon>
        <taxon>Trifolium</taxon>
    </lineage>
</organism>
<evidence type="ECO:0000313" key="2">
    <source>
        <dbReference type="EMBL" id="MCI69666.1"/>
    </source>
</evidence>